<keyword evidence="2" id="KW-1185">Reference proteome</keyword>
<evidence type="ECO:0000313" key="1">
    <source>
        <dbReference type="EMBL" id="CEL06864.1"/>
    </source>
</evidence>
<dbReference type="Proteomes" id="UP000054771">
    <property type="component" value="Unassembled WGS sequence"/>
</dbReference>
<gene>
    <name evidence="1" type="ORF">ASPCAL10035</name>
</gene>
<organism evidence="1 2">
    <name type="scientific">Aspergillus calidoustus</name>
    <dbReference type="NCBI Taxonomy" id="454130"/>
    <lineage>
        <taxon>Eukaryota</taxon>
        <taxon>Fungi</taxon>
        <taxon>Dikarya</taxon>
        <taxon>Ascomycota</taxon>
        <taxon>Pezizomycotina</taxon>
        <taxon>Eurotiomycetes</taxon>
        <taxon>Eurotiomycetidae</taxon>
        <taxon>Eurotiales</taxon>
        <taxon>Aspergillaceae</taxon>
        <taxon>Aspergillus</taxon>
        <taxon>Aspergillus subgen. Nidulantes</taxon>
    </lineage>
</organism>
<dbReference type="EMBL" id="CDMC01000008">
    <property type="protein sequence ID" value="CEL06864.1"/>
    <property type="molecule type" value="Genomic_DNA"/>
</dbReference>
<reference evidence="2" key="1">
    <citation type="journal article" date="2016" name="Genome Announc.">
        <title>Draft genome sequences of fungus Aspergillus calidoustus.</title>
        <authorList>
            <person name="Horn F."/>
            <person name="Linde J."/>
            <person name="Mattern D.J."/>
            <person name="Walther G."/>
            <person name="Guthke R."/>
            <person name="Scherlach K."/>
            <person name="Martin K."/>
            <person name="Brakhage A.A."/>
            <person name="Petzke L."/>
            <person name="Valiante V."/>
        </authorList>
    </citation>
    <scope>NUCLEOTIDE SEQUENCE [LARGE SCALE GENOMIC DNA]</scope>
    <source>
        <strain evidence="2">SF006504</strain>
    </source>
</reference>
<dbReference type="AlphaFoldDB" id="A0A0U5G560"/>
<dbReference type="SUPFAM" id="SSF52047">
    <property type="entry name" value="RNI-like"/>
    <property type="match status" value="1"/>
</dbReference>
<evidence type="ECO:0008006" key="3">
    <source>
        <dbReference type="Google" id="ProtNLM"/>
    </source>
</evidence>
<accession>A0A0U5G560</accession>
<protein>
    <recommendedName>
        <fullName evidence="3">F-box domain-containing protein</fullName>
    </recommendedName>
</protein>
<proteinExistence type="predicted"/>
<dbReference type="OrthoDB" id="10335064at2759"/>
<sequence length="457" mass="52291">MSSLTRPPRGFPNSVLREIFTILAAAHDKHARQAQAVPMPHDSAQCVKTLAALAVASRRFSELALPVLYRTIVFSRDTHHRLLFQALRQNRSLGRLVENLTFFELRDYPAREKTAFPSLIDHNCDIVATGPLADDMQRLWGQVPSPDRKELNENVPEIRDAVLELLTVIKHLPNLKFLRYVGRASQTMFGSVLTKVINTIPAWLALPMFRDLEGIEILGCAADTWFKRIFKSFRPPRLRSLSVTYLGSPPAELGMIRLPASFSPLATIRDLRLSLPSLSPACLLPLIVGSTDLEILHLDLFSLMATGDRSHEHLWFAIRSRSQTLRELRMRFKDRYWTTAQAPDARLIPPPLSRFYSLPALELPDALLLSMQFGPQSDGWISLLPPNIQFLTVTAWFMKSDVPKRLEEVFQDAWRLPKLTRIVVRERIGQSPLIKVRLREVVERYSHRNIAYSHEWF</sequence>
<name>A0A0U5G560_ASPCI</name>
<evidence type="ECO:0000313" key="2">
    <source>
        <dbReference type="Proteomes" id="UP000054771"/>
    </source>
</evidence>